<dbReference type="GO" id="GO:0005227">
    <property type="term" value="F:calcium-activated cation channel activity"/>
    <property type="evidence" value="ECO:0007669"/>
    <property type="project" value="InterPro"/>
</dbReference>
<evidence type="ECO:0000256" key="1">
    <source>
        <dbReference type="SAM" id="Phobius"/>
    </source>
</evidence>
<organism evidence="3">
    <name type="scientific">Aureoumbra lagunensis</name>
    <dbReference type="NCBI Taxonomy" id="44058"/>
    <lineage>
        <taxon>Eukaryota</taxon>
        <taxon>Sar</taxon>
        <taxon>Stramenopiles</taxon>
        <taxon>Ochrophyta</taxon>
        <taxon>Pelagophyceae</taxon>
        <taxon>Pelagomonadales</taxon>
        <taxon>Aureoumbra</taxon>
    </lineage>
</organism>
<dbReference type="InterPro" id="IPR003864">
    <property type="entry name" value="CSC1/OSCA1-like_7TM"/>
</dbReference>
<keyword evidence="1" id="KW-0812">Transmembrane</keyword>
<evidence type="ECO:0000259" key="2">
    <source>
        <dbReference type="Pfam" id="PF02714"/>
    </source>
</evidence>
<protein>
    <recommendedName>
        <fullName evidence="2">CSC1/OSCA1-like 7TM region domain-containing protein</fullName>
    </recommendedName>
</protein>
<accession>A0A7S3JMT6</accession>
<keyword evidence="1" id="KW-0472">Membrane</keyword>
<name>A0A7S3JMT6_9STRA</name>
<feature type="transmembrane region" description="Helical" evidence="1">
    <location>
        <begin position="194"/>
        <end position="226"/>
    </location>
</feature>
<proteinExistence type="predicted"/>
<evidence type="ECO:0000313" key="3">
    <source>
        <dbReference type="EMBL" id="CAE0359394.1"/>
    </source>
</evidence>
<feature type="transmembrane region" description="Helical" evidence="1">
    <location>
        <begin position="350"/>
        <end position="379"/>
    </location>
</feature>
<feature type="transmembrane region" description="Helical" evidence="1">
    <location>
        <begin position="154"/>
        <end position="174"/>
    </location>
</feature>
<keyword evidence="1" id="KW-1133">Transmembrane helix</keyword>
<dbReference type="GO" id="GO:0005886">
    <property type="term" value="C:plasma membrane"/>
    <property type="evidence" value="ECO:0007669"/>
    <property type="project" value="TreeGrafter"/>
</dbReference>
<feature type="transmembrane region" description="Helical" evidence="1">
    <location>
        <begin position="247"/>
        <end position="271"/>
    </location>
</feature>
<dbReference type="Pfam" id="PF02714">
    <property type="entry name" value="RSN1_7TM"/>
    <property type="match status" value="1"/>
</dbReference>
<feature type="transmembrane region" description="Helical" evidence="1">
    <location>
        <begin position="277"/>
        <end position="298"/>
    </location>
</feature>
<dbReference type="AlphaFoldDB" id="A0A7S3JMT6"/>
<feature type="transmembrane region" description="Helical" evidence="1">
    <location>
        <begin position="399"/>
        <end position="425"/>
    </location>
</feature>
<dbReference type="EMBL" id="HBIJ01000157">
    <property type="protein sequence ID" value="CAE0359394.1"/>
    <property type="molecule type" value="Transcribed_RNA"/>
</dbReference>
<dbReference type="InterPro" id="IPR045122">
    <property type="entry name" value="Csc1-like"/>
</dbReference>
<feature type="domain" description="CSC1/OSCA1-like 7TM region" evidence="2">
    <location>
        <begin position="148"/>
        <end position="422"/>
    </location>
</feature>
<reference evidence="3" key="1">
    <citation type="submission" date="2021-01" db="EMBL/GenBank/DDBJ databases">
        <authorList>
            <person name="Corre E."/>
            <person name="Pelletier E."/>
            <person name="Niang G."/>
            <person name="Scheremetjew M."/>
            <person name="Finn R."/>
            <person name="Kale V."/>
            <person name="Holt S."/>
            <person name="Cochrane G."/>
            <person name="Meng A."/>
            <person name="Brown T."/>
            <person name="Cohen L."/>
        </authorList>
    </citation>
    <scope>NUCLEOTIDE SEQUENCE</scope>
    <source>
        <strain evidence="3">CCMP1510</strain>
    </source>
</reference>
<dbReference type="PANTHER" id="PTHR13018:SF5">
    <property type="entry name" value="RE44586P"/>
    <property type="match status" value="1"/>
</dbReference>
<sequence>MYCCGLIEPSSCCLEHDAPPKNEPAIPWRHRQLKDLHQACKTQCEALLDLGVAFEEYQAKNVMFGGGGSHAAFNAEIDAATIVKDEKNNKAFCDTGFVTFHDMATAAAVNTMQILPVPQSVQAHGTPPDVSNLIWSNVRISIDKRLSRQVFAETIVYVVALFWSFWIAACYSLAKYKSLQDLGLLPRLASLPTFVQPILSFVFSILPVALVSAVLSLLPTLLQVLAENFEFIKFHSSVELSVLKRNFFLQMINLWLTILAGSVLSALTEILDHPMKFATYIGATLPSVAVYFVQLVLIKTYISLPLELSRLVPWLQLSLSRLASGGDILKADAEPFLKPQFSFGSNYTTALMVVVILFLYVGISPLVCPFVAAYFVFAYFVYKHNALHVYVSNYDDGGIFVFTSLTYLLGALVGSQITLMGYLLVKEAYYQAAIMLIFPIATYTFSRSLIHHYDPICSRVALASVLKRDADTNAGATKVNTGGIRLVDSFDPNLFRQPIFTAADTEPPALASIDEDTSDYSHLYYQYIDDNGDYPAVKARSYGDDTPLLSKQSF</sequence>
<gene>
    <name evidence="3" type="ORF">ALAG00032_LOCUS122</name>
</gene>
<feature type="transmembrane region" description="Helical" evidence="1">
    <location>
        <begin position="432"/>
        <end position="450"/>
    </location>
</feature>
<dbReference type="PANTHER" id="PTHR13018">
    <property type="entry name" value="PROBABLE MEMBRANE PROTEIN DUF221-RELATED"/>
    <property type="match status" value="1"/>
</dbReference>